<organism evidence="1">
    <name type="scientific">Clostridioides difficile</name>
    <name type="common">Peptoclostridium difficile</name>
    <dbReference type="NCBI Taxonomy" id="1496"/>
    <lineage>
        <taxon>Bacteria</taxon>
        <taxon>Bacillati</taxon>
        <taxon>Bacillota</taxon>
        <taxon>Clostridia</taxon>
        <taxon>Peptostreptococcales</taxon>
        <taxon>Peptostreptococcaceae</taxon>
        <taxon>Clostridioides</taxon>
    </lineage>
</organism>
<gene>
    <name evidence="1" type="ORF">NCTC13307_04534</name>
</gene>
<dbReference type="EMBL" id="UFWD01000002">
    <property type="protein sequence ID" value="SUY83411.1"/>
    <property type="molecule type" value="Genomic_DNA"/>
</dbReference>
<proteinExistence type="predicted"/>
<accession>A0A381KMU7</accession>
<name>A0A381KMU7_CLODI</name>
<evidence type="ECO:0000313" key="1">
    <source>
        <dbReference type="EMBL" id="SUY83411.1"/>
    </source>
</evidence>
<dbReference type="AlphaFoldDB" id="A0A381KMU7"/>
<sequence>MNVSLTPETNGKLEIPERQNVNISFVKVVPPDSPPGIRSSDVKKASFRVLAPYSAKDKFEIPGVSTGIESLSFQSKILLSQLQKWSKLLRVRGVTNEYNLYNM</sequence>
<protein>
    <submittedName>
        <fullName evidence="1">ABC transporter permease</fullName>
    </submittedName>
</protein>
<reference evidence="1" key="1">
    <citation type="submission" date="2018-06" db="EMBL/GenBank/DDBJ databases">
        <authorList>
            <consortium name="Pathogen Informatics"/>
            <person name="Doyle S."/>
        </authorList>
    </citation>
    <scope>NUCLEOTIDE SEQUENCE</scope>
    <source>
        <strain evidence="1">NCTC13307</strain>
    </source>
</reference>